<dbReference type="PANTHER" id="PTHR43448:SF7">
    <property type="entry name" value="4-HYDROXYBENZOATE SOLANESYLTRANSFERASE"/>
    <property type="match status" value="1"/>
</dbReference>
<keyword evidence="6 12" id="KW-1133">Transmembrane helix</keyword>
<sequence>MDVEPVATDVASASTSERRERSGLVGLLSDYLTLTKPPIISLLLVTAIGGMFLASRHMGGSGIPDLLTMLLVCVGGSLGAGGANAINHYMDQDIDSLMSRTAKRPVPGHRVRPLAALAFGIGLNVAAFAVLAYWVNLLAAGLTLAATLFYVLVYTGWLKRSTPHNIVIGGAAGSIPPVVGWVAVAGTFDLPALYLFTIIFFWTPPHFWALSLLIQGDYERAGIPMLPVVAGTEKTVGSIFVYSLVLVALTLVFAATGAVGLLYLGAAAFLGTAFVWAAWRLRQDISRRKARNLYLYSLLYLALLFGAMMADGVYRWWV</sequence>
<evidence type="ECO:0000313" key="13">
    <source>
        <dbReference type="EMBL" id="CAI8042065.1"/>
    </source>
</evidence>
<dbReference type="HAMAP" id="MF_00154">
    <property type="entry name" value="CyoE_CtaB"/>
    <property type="match status" value="1"/>
</dbReference>
<reference evidence="13" key="1">
    <citation type="submission" date="2023-03" db="EMBL/GenBank/DDBJ databases">
        <authorList>
            <person name="Steffen K."/>
            <person name="Cardenas P."/>
        </authorList>
    </citation>
    <scope>NUCLEOTIDE SEQUENCE</scope>
</reference>
<evidence type="ECO:0000256" key="9">
    <source>
        <dbReference type="ARBA" id="ARBA00030253"/>
    </source>
</evidence>
<evidence type="ECO:0000256" key="11">
    <source>
        <dbReference type="ARBA" id="ARBA00042475"/>
    </source>
</evidence>
<dbReference type="EMBL" id="CASHTH010003235">
    <property type="protein sequence ID" value="CAI8042065.1"/>
    <property type="molecule type" value="Genomic_DNA"/>
</dbReference>
<evidence type="ECO:0000256" key="3">
    <source>
        <dbReference type="ARBA" id="ARBA00022475"/>
    </source>
</evidence>
<feature type="transmembrane region" description="Helical" evidence="12">
    <location>
        <begin position="192"/>
        <end position="214"/>
    </location>
</feature>
<feature type="transmembrane region" description="Helical" evidence="12">
    <location>
        <begin position="137"/>
        <end position="154"/>
    </location>
</feature>
<comment type="subcellular location">
    <subcellularLocation>
        <location evidence="1">Cell membrane</location>
        <topology evidence="1">Multi-pass membrane protein</topology>
    </subcellularLocation>
</comment>
<keyword evidence="3" id="KW-1003">Cell membrane</keyword>
<evidence type="ECO:0000256" key="12">
    <source>
        <dbReference type="SAM" id="Phobius"/>
    </source>
</evidence>
<evidence type="ECO:0000256" key="7">
    <source>
        <dbReference type="ARBA" id="ARBA00023133"/>
    </source>
</evidence>
<dbReference type="AlphaFoldDB" id="A0AA35T5D2"/>
<feature type="transmembrane region" description="Helical" evidence="12">
    <location>
        <begin position="261"/>
        <end position="281"/>
    </location>
</feature>
<gene>
    <name evidence="13" type="ORF">GBAR_LOCUS23365</name>
</gene>
<evidence type="ECO:0000256" key="4">
    <source>
        <dbReference type="ARBA" id="ARBA00022679"/>
    </source>
</evidence>
<evidence type="ECO:0000256" key="10">
    <source>
        <dbReference type="ARBA" id="ARBA00040810"/>
    </source>
</evidence>
<evidence type="ECO:0000256" key="2">
    <source>
        <dbReference type="ARBA" id="ARBA00004919"/>
    </source>
</evidence>
<keyword evidence="7" id="KW-0350">Heme biosynthesis</keyword>
<dbReference type="InterPro" id="IPR006369">
    <property type="entry name" value="Protohaem_IX_farnesylTrfase"/>
</dbReference>
<keyword evidence="5 12" id="KW-0812">Transmembrane</keyword>
<dbReference type="Gene3D" id="1.10.357.140">
    <property type="entry name" value="UbiA prenyltransferase"/>
    <property type="match status" value="1"/>
</dbReference>
<evidence type="ECO:0000313" key="14">
    <source>
        <dbReference type="Proteomes" id="UP001174909"/>
    </source>
</evidence>
<organism evidence="13 14">
    <name type="scientific">Geodia barretti</name>
    <name type="common">Barrett's horny sponge</name>
    <dbReference type="NCBI Taxonomy" id="519541"/>
    <lineage>
        <taxon>Eukaryota</taxon>
        <taxon>Metazoa</taxon>
        <taxon>Porifera</taxon>
        <taxon>Demospongiae</taxon>
        <taxon>Heteroscleromorpha</taxon>
        <taxon>Tetractinellida</taxon>
        <taxon>Astrophorina</taxon>
        <taxon>Geodiidae</taxon>
        <taxon>Geodia</taxon>
    </lineage>
</organism>
<evidence type="ECO:0000256" key="5">
    <source>
        <dbReference type="ARBA" id="ARBA00022692"/>
    </source>
</evidence>
<comment type="caution">
    <text evidence="13">The sequence shown here is derived from an EMBL/GenBank/DDBJ whole genome shotgun (WGS) entry which is preliminary data.</text>
</comment>
<name>A0AA35T5D2_GEOBA</name>
<dbReference type="GO" id="GO:0005886">
    <property type="term" value="C:plasma membrane"/>
    <property type="evidence" value="ECO:0007669"/>
    <property type="project" value="UniProtKB-SubCell"/>
</dbReference>
<dbReference type="Pfam" id="PF01040">
    <property type="entry name" value="UbiA"/>
    <property type="match status" value="1"/>
</dbReference>
<proteinExistence type="inferred from homology"/>
<dbReference type="GO" id="GO:0008495">
    <property type="term" value="F:protoheme IX farnesyltransferase activity"/>
    <property type="evidence" value="ECO:0007669"/>
    <property type="project" value="InterPro"/>
</dbReference>
<keyword evidence="4" id="KW-0808">Transferase</keyword>
<dbReference type="InterPro" id="IPR044878">
    <property type="entry name" value="UbiA_sf"/>
</dbReference>
<evidence type="ECO:0000256" key="8">
    <source>
        <dbReference type="ARBA" id="ARBA00023136"/>
    </source>
</evidence>
<dbReference type="NCBIfam" id="NF003349">
    <property type="entry name" value="PRK04375.1-2"/>
    <property type="match status" value="1"/>
</dbReference>
<feature type="transmembrane region" description="Helical" evidence="12">
    <location>
        <begin position="37"/>
        <end position="54"/>
    </location>
</feature>
<feature type="transmembrane region" description="Helical" evidence="12">
    <location>
        <begin position="166"/>
        <end position="186"/>
    </location>
</feature>
<dbReference type="InterPro" id="IPR000537">
    <property type="entry name" value="UbiA_prenyltransferase"/>
</dbReference>
<feature type="transmembrane region" description="Helical" evidence="12">
    <location>
        <begin position="235"/>
        <end position="255"/>
    </location>
</feature>
<dbReference type="GO" id="GO:0006783">
    <property type="term" value="P:heme biosynthetic process"/>
    <property type="evidence" value="ECO:0007669"/>
    <property type="project" value="UniProtKB-KW"/>
</dbReference>
<dbReference type="Proteomes" id="UP001174909">
    <property type="component" value="Unassembled WGS sequence"/>
</dbReference>
<evidence type="ECO:0000256" key="1">
    <source>
        <dbReference type="ARBA" id="ARBA00004651"/>
    </source>
</evidence>
<feature type="transmembrane region" description="Helical" evidence="12">
    <location>
        <begin position="111"/>
        <end position="131"/>
    </location>
</feature>
<comment type="pathway">
    <text evidence="2">Porphyrin-containing compound metabolism; heme O biosynthesis; heme O from protoheme: step 1/1.</text>
</comment>
<feature type="transmembrane region" description="Helical" evidence="12">
    <location>
        <begin position="66"/>
        <end position="90"/>
    </location>
</feature>
<keyword evidence="14" id="KW-1185">Reference proteome</keyword>
<keyword evidence="8 12" id="KW-0472">Membrane</keyword>
<dbReference type="NCBIfam" id="TIGR01473">
    <property type="entry name" value="cyoE_ctaB"/>
    <property type="match status" value="1"/>
</dbReference>
<protein>
    <recommendedName>
        <fullName evidence="10">Protoheme IX farnesyltransferase</fullName>
    </recommendedName>
    <alternativeName>
        <fullName evidence="11">Heme B farnesyltransferase</fullName>
    </alternativeName>
    <alternativeName>
        <fullName evidence="9">Heme O synthase</fullName>
    </alternativeName>
</protein>
<feature type="transmembrane region" description="Helical" evidence="12">
    <location>
        <begin position="293"/>
        <end position="317"/>
    </location>
</feature>
<accession>A0AA35T5D2</accession>
<dbReference type="FunFam" id="1.10.357.140:FF:000001">
    <property type="entry name" value="Protoheme IX farnesyltransferase"/>
    <property type="match status" value="1"/>
</dbReference>
<dbReference type="CDD" id="cd13957">
    <property type="entry name" value="PT_UbiA_Cox10"/>
    <property type="match status" value="1"/>
</dbReference>
<evidence type="ECO:0000256" key="6">
    <source>
        <dbReference type="ARBA" id="ARBA00022989"/>
    </source>
</evidence>
<dbReference type="PANTHER" id="PTHR43448">
    <property type="entry name" value="PROTOHEME IX FARNESYLTRANSFERASE, MITOCHONDRIAL"/>
    <property type="match status" value="1"/>
</dbReference>